<evidence type="ECO:0000313" key="2">
    <source>
        <dbReference type="Proteomes" id="UP000465601"/>
    </source>
</evidence>
<evidence type="ECO:0000313" key="1">
    <source>
        <dbReference type="EMBL" id="KAB3527290.1"/>
    </source>
</evidence>
<dbReference type="EMBL" id="WBZB01000044">
    <property type="protein sequence ID" value="KAB3527290.1"/>
    <property type="molecule type" value="Genomic_DNA"/>
</dbReference>
<reference evidence="1 2" key="1">
    <citation type="submission" date="2019-10" db="EMBL/GenBank/DDBJ databases">
        <title>Alkaliphilus serpentinus sp. nov. and Alkaliphilus pronyensis sp. nov., two novel anaerobic alkaliphilic species isolated from the serpentinized-hosted hydrothermal field of the Prony Bay (New Caledonia).</title>
        <authorList>
            <person name="Postec A."/>
        </authorList>
    </citation>
    <scope>NUCLEOTIDE SEQUENCE [LARGE SCALE GENOMIC DNA]</scope>
    <source>
        <strain evidence="1 2">LacT</strain>
    </source>
</reference>
<gene>
    <name evidence="1" type="ORF">F8153_12570</name>
</gene>
<proteinExistence type="predicted"/>
<accession>A0A833HMB1</accession>
<protein>
    <submittedName>
        <fullName evidence="1">Uncharacterized protein</fullName>
    </submittedName>
</protein>
<dbReference type="AlphaFoldDB" id="A0A833HMB1"/>
<sequence>MTLPIRSAETVANQMREYINNNYQILGLIGIQESPSCDTLGKKGIFMEELMGLFKRDNIDISFFDVPEGYIEGESEVTIDAFRKHIKSILDK</sequence>
<name>A0A833HMB1_9FIRM</name>
<keyword evidence="2" id="KW-1185">Reference proteome</keyword>
<comment type="caution">
    <text evidence="1">The sequence shown here is derived from an EMBL/GenBank/DDBJ whole genome shotgun (WGS) entry which is preliminary data.</text>
</comment>
<dbReference type="Proteomes" id="UP000465601">
    <property type="component" value="Unassembled WGS sequence"/>
</dbReference>
<organism evidence="1 2">
    <name type="scientific">Alkaliphilus serpentinus</name>
    <dbReference type="NCBI Taxonomy" id="1482731"/>
    <lineage>
        <taxon>Bacteria</taxon>
        <taxon>Bacillati</taxon>
        <taxon>Bacillota</taxon>
        <taxon>Clostridia</taxon>
        <taxon>Peptostreptococcales</taxon>
        <taxon>Natronincolaceae</taxon>
        <taxon>Alkaliphilus</taxon>
    </lineage>
</organism>